<dbReference type="Pfam" id="PF14568">
    <property type="entry name" value="SUKH_6"/>
    <property type="match status" value="1"/>
</dbReference>
<dbReference type="OrthoDB" id="8657476at2"/>
<protein>
    <submittedName>
        <fullName evidence="2">SMI1 / KNR4 family protein</fullName>
    </submittedName>
</protein>
<dbReference type="Proteomes" id="UP000075531">
    <property type="component" value="Unassembled WGS sequence"/>
</dbReference>
<dbReference type="SMART" id="SM00860">
    <property type="entry name" value="SMI1_KNR4"/>
    <property type="match status" value="1"/>
</dbReference>
<keyword evidence="3" id="KW-1185">Reference proteome</keyword>
<dbReference type="RefSeq" id="WP_066826930.1">
    <property type="nucleotide sequence ID" value="NZ_LTBA01000047.1"/>
</dbReference>
<dbReference type="Gene3D" id="3.40.1580.10">
    <property type="entry name" value="SMI1/KNR4-like"/>
    <property type="match status" value="1"/>
</dbReference>
<dbReference type="EMBL" id="LTBA01000047">
    <property type="protein sequence ID" value="KYH31385.1"/>
    <property type="molecule type" value="Genomic_DNA"/>
</dbReference>
<sequence length="144" mass="17195">MNNKIKWKFVKDTPSTEEIKNVETKFNIKLPLDYIECIKENNGGRPRPKIFDFNNHNEIVFASLLSVMKKDKENVIDVYEWIKDRLPDNTYPFAKDPFGNYICFRYEGENVSIVFWDHEKANQNKEEAVKFICQTFDQLLDKLY</sequence>
<comment type="caution">
    <text evidence="2">The sequence shown here is derived from an EMBL/GenBank/DDBJ whole genome shotgun (WGS) entry which is preliminary data.</text>
</comment>
<reference evidence="2 3" key="1">
    <citation type="submission" date="2016-02" db="EMBL/GenBank/DDBJ databases">
        <title>Genome sequence of Clostridium tepidiprofundi DSM 19306.</title>
        <authorList>
            <person name="Poehlein A."/>
            <person name="Daniel R."/>
        </authorList>
    </citation>
    <scope>NUCLEOTIDE SEQUENCE [LARGE SCALE GENOMIC DNA]</scope>
    <source>
        <strain evidence="2 3">DSM 19306</strain>
    </source>
</reference>
<organism evidence="2 3">
    <name type="scientific">Clostridium tepidiprofundi DSM 19306</name>
    <dbReference type="NCBI Taxonomy" id="1121338"/>
    <lineage>
        <taxon>Bacteria</taxon>
        <taxon>Bacillati</taxon>
        <taxon>Bacillota</taxon>
        <taxon>Clostridia</taxon>
        <taxon>Eubacteriales</taxon>
        <taxon>Clostridiaceae</taxon>
        <taxon>Clostridium</taxon>
    </lineage>
</organism>
<dbReference type="STRING" id="1121338.CLTEP_23810"/>
<gene>
    <name evidence="2" type="ORF">CLTEP_23810</name>
</gene>
<evidence type="ECO:0000313" key="2">
    <source>
        <dbReference type="EMBL" id="KYH31385.1"/>
    </source>
</evidence>
<dbReference type="InterPro" id="IPR037883">
    <property type="entry name" value="Knr4/Smi1-like_sf"/>
</dbReference>
<proteinExistence type="predicted"/>
<dbReference type="SUPFAM" id="SSF160631">
    <property type="entry name" value="SMI1/KNR4-like"/>
    <property type="match status" value="1"/>
</dbReference>
<dbReference type="PATRIC" id="fig|1121338.3.peg.2459"/>
<evidence type="ECO:0000313" key="3">
    <source>
        <dbReference type="Proteomes" id="UP000075531"/>
    </source>
</evidence>
<accession>A0A151AUR4</accession>
<dbReference type="InterPro" id="IPR018958">
    <property type="entry name" value="Knr4/Smi1-like_dom"/>
</dbReference>
<evidence type="ECO:0000259" key="1">
    <source>
        <dbReference type="SMART" id="SM00860"/>
    </source>
</evidence>
<name>A0A151AUR4_9CLOT</name>
<feature type="domain" description="Knr4/Smi1-like" evidence="1">
    <location>
        <begin position="13"/>
        <end position="142"/>
    </location>
</feature>
<dbReference type="AlphaFoldDB" id="A0A151AUR4"/>